<keyword evidence="3" id="KW-1185">Reference proteome</keyword>
<evidence type="ECO:0000313" key="3">
    <source>
        <dbReference type="Proteomes" id="UP000644699"/>
    </source>
</evidence>
<evidence type="ECO:0008006" key="4">
    <source>
        <dbReference type="Google" id="ProtNLM"/>
    </source>
</evidence>
<evidence type="ECO:0000256" key="1">
    <source>
        <dbReference type="SAM" id="Phobius"/>
    </source>
</evidence>
<reference evidence="2" key="2">
    <citation type="submission" date="2020-09" db="EMBL/GenBank/DDBJ databases">
        <authorList>
            <person name="Sun Q."/>
            <person name="Zhou Y."/>
        </authorList>
    </citation>
    <scope>NUCLEOTIDE SEQUENCE</scope>
    <source>
        <strain evidence="2">CGMCC 1.15367</strain>
    </source>
</reference>
<dbReference type="Proteomes" id="UP000644699">
    <property type="component" value="Unassembled WGS sequence"/>
</dbReference>
<dbReference type="EMBL" id="BMIQ01000006">
    <property type="protein sequence ID" value="GGE13494.1"/>
    <property type="molecule type" value="Genomic_DNA"/>
</dbReference>
<accession>A0A916ZTJ0</accession>
<feature type="transmembrane region" description="Helical" evidence="1">
    <location>
        <begin position="15"/>
        <end position="37"/>
    </location>
</feature>
<evidence type="ECO:0000313" key="2">
    <source>
        <dbReference type="EMBL" id="GGE13494.1"/>
    </source>
</evidence>
<protein>
    <recommendedName>
        <fullName evidence="4">DUF2125 domain-containing protein</fullName>
    </recommendedName>
</protein>
<dbReference type="InterPro" id="IPR018666">
    <property type="entry name" value="DUF2125"/>
</dbReference>
<dbReference type="RefSeq" id="WP_188910915.1">
    <property type="nucleotide sequence ID" value="NZ_BMIQ01000006.1"/>
</dbReference>
<gene>
    <name evidence="2" type="ORF">GCM10011390_35740</name>
</gene>
<name>A0A916ZTJ0_9HYPH</name>
<dbReference type="AlphaFoldDB" id="A0A916ZTJ0"/>
<dbReference type="Pfam" id="PF09898">
    <property type="entry name" value="DUF2125"/>
    <property type="match status" value="1"/>
</dbReference>
<proteinExistence type="predicted"/>
<organism evidence="2 3">
    <name type="scientific">Aureimonas endophytica</name>
    <dbReference type="NCBI Taxonomy" id="2027858"/>
    <lineage>
        <taxon>Bacteria</taxon>
        <taxon>Pseudomonadati</taxon>
        <taxon>Pseudomonadota</taxon>
        <taxon>Alphaproteobacteria</taxon>
        <taxon>Hyphomicrobiales</taxon>
        <taxon>Aurantimonadaceae</taxon>
        <taxon>Aureimonas</taxon>
    </lineage>
</organism>
<keyword evidence="1" id="KW-0812">Transmembrane</keyword>
<comment type="caution">
    <text evidence="2">The sequence shown here is derived from an EMBL/GenBank/DDBJ whole genome shotgun (WGS) entry which is preliminary data.</text>
</comment>
<keyword evidence="1" id="KW-1133">Transmembrane helix</keyword>
<sequence length="343" mass="35263">MAASSARRPGGARRAFVAVAAIAILLAAALSGVWYYLANRLDGAVQAAIEAAAGTGTTIACERQEVFGYPFRLGLRCEAVGVEAPAKELKAAAGALRTAAQVYDPSRIVAELDGPLLLDTPKTPPLDIRWRLFQASAHFWTEGVDRLALVIEGPDVALAGRAGTRTTLATSDHLEVHARRNGADLDFALSDDGVKAAQPELASLPPFGVAADLSVTGAADWLSGERPGDTLGEALRGRAGTIRSLKLAFAGTGAGSAEVSGPFSVDGDGQISGRFAIALTDPAAIADLAGRLVPEAEGIAGTIASGIGLVGRTENGRTLVEIDVKRGRASLGFIPLGKLPQIE</sequence>
<keyword evidence="1" id="KW-0472">Membrane</keyword>
<reference evidence="2" key="1">
    <citation type="journal article" date="2014" name="Int. J. Syst. Evol. Microbiol.">
        <title>Complete genome sequence of Corynebacterium casei LMG S-19264T (=DSM 44701T), isolated from a smear-ripened cheese.</title>
        <authorList>
            <consortium name="US DOE Joint Genome Institute (JGI-PGF)"/>
            <person name="Walter F."/>
            <person name="Albersmeier A."/>
            <person name="Kalinowski J."/>
            <person name="Ruckert C."/>
        </authorList>
    </citation>
    <scope>NUCLEOTIDE SEQUENCE</scope>
    <source>
        <strain evidence="2">CGMCC 1.15367</strain>
    </source>
</reference>